<dbReference type="Pfam" id="PF07224">
    <property type="entry name" value="Chlorophyllase"/>
    <property type="match status" value="1"/>
</dbReference>
<accession>A0A9R0I8J8</accession>
<dbReference type="InterPro" id="IPR017395">
    <property type="entry name" value="Chlorophyllase-like"/>
</dbReference>
<dbReference type="GO" id="GO:0047746">
    <property type="term" value="F:chlorophyllase activity"/>
    <property type="evidence" value="ECO:0000318"/>
    <property type="project" value="GO_Central"/>
</dbReference>
<dbReference type="AlphaFoldDB" id="A0A9R0I8J8"/>
<name>A0A9R0I8J8_SPIOL</name>
<protein>
    <submittedName>
        <fullName evidence="3">Chlorophyllase type 0-like</fullName>
    </submittedName>
</protein>
<organism evidence="2 3">
    <name type="scientific">Spinacia oleracea</name>
    <name type="common">Spinach</name>
    <dbReference type="NCBI Taxonomy" id="3562"/>
    <lineage>
        <taxon>Eukaryota</taxon>
        <taxon>Viridiplantae</taxon>
        <taxon>Streptophyta</taxon>
        <taxon>Embryophyta</taxon>
        <taxon>Tracheophyta</taxon>
        <taxon>Spermatophyta</taxon>
        <taxon>Magnoliopsida</taxon>
        <taxon>eudicotyledons</taxon>
        <taxon>Gunneridae</taxon>
        <taxon>Pentapetalae</taxon>
        <taxon>Caryophyllales</taxon>
        <taxon>Chenopodiaceae</taxon>
        <taxon>Chenopodioideae</taxon>
        <taxon>Anserineae</taxon>
        <taxon>Spinacia</taxon>
    </lineage>
</organism>
<dbReference type="PANTHER" id="PTHR33428:SF10">
    <property type="entry name" value="CHLOROPHYLLASE-1"/>
    <property type="match status" value="1"/>
</dbReference>
<feature type="signal peptide" evidence="1">
    <location>
        <begin position="1"/>
        <end position="15"/>
    </location>
</feature>
<reference evidence="3" key="2">
    <citation type="submission" date="2025-08" db="UniProtKB">
        <authorList>
            <consortium name="RefSeq"/>
        </authorList>
    </citation>
    <scope>IDENTIFICATION</scope>
    <source>
        <tissue evidence="3">Leaf</tissue>
    </source>
</reference>
<dbReference type="SUPFAM" id="SSF53474">
    <property type="entry name" value="alpha/beta-Hydrolases"/>
    <property type="match status" value="1"/>
</dbReference>
<reference evidence="2" key="1">
    <citation type="journal article" date="2021" name="Nat. Commun.">
        <title>Genomic analyses provide insights into spinach domestication and the genetic basis of agronomic traits.</title>
        <authorList>
            <person name="Cai X."/>
            <person name="Sun X."/>
            <person name="Xu C."/>
            <person name="Sun H."/>
            <person name="Wang X."/>
            <person name="Ge C."/>
            <person name="Zhang Z."/>
            <person name="Wang Q."/>
            <person name="Fei Z."/>
            <person name="Jiao C."/>
            <person name="Wang Q."/>
        </authorList>
    </citation>
    <scope>NUCLEOTIDE SEQUENCE [LARGE SCALE GENOMIC DNA]</scope>
    <source>
        <strain evidence="2">cv. Varoflay</strain>
    </source>
</reference>
<gene>
    <name evidence="3" type="primary">LOC110784373</name>
</gene>
<dbReference type="PANTHER" id="PTHR33428">
    <property type="entry name" value="CHLOROPHYLLASE-2, CHLOROPLASTIC"/>
    <property type="match status" value="1"/>
</dbReference>
<evidence type="ECO:0000313" key="2">
    <source>
        <dbReference type="Proteomes" id="UP000813463"/>
    </source>
</evidence>
<evidence type="ECO:0000313" key="3">
    <source>
        <dbReference type="RefSeq" id="XP_021844517.2"/>
    </source>
</evidence>
<dbReference type="Gene3D" id="3.40.50.1820">
    <property type="entry name" value="alpha/beta hydrolase"/>
    <property type="match status" value="1"/>
</dbReference>
<keyword evidence="2" id="KW-1185">Reference proteome</keyword>
<keyword evidence="1" id="KW-0732">Signal</keyword>
<dbReference type="RefSeq" id="XP_021844517.2">
    <property type="nucleotide sequence ID" value="XM_021988825.2"/>
</dbReference>
<dbReference type="KEGG" id="soe:110784373"/>
<dbReference type="GO" id="GO:0015996">
    <property type="term" value="P:chlorophyll catabolic process"/>
    <property type="evidence" value="ECO:0000318"/>
    <property type="project" value="GO_Central"/>
</dbReference>
<sequence length="344" mass="37513">MVALWFGVLILRVLAVVHSEAQLLLPTTFSENLSVFHKGKLAVSEPIKVRNSAYSSPQQLLIVSPKEAGLYPVLLFIHGTMISNDDYSDLFLHIASHAFIVVAPQLFSVFNLPSQAQEIEMAATVANWLPSNLQHVLHERVNKQVEPNLDKLALSGHSRGGKSAFALALGLSKTKLSLKISALIGVDPVEGRNKNKRTRPYVLTYEPNSFNLSIPVTIIGTGLGNHTKLLNPACAPNGVNHQEFFNECNKECSHFVIMEYGHMQMLNDVLDALAISMSRVCASKRGSNSIMRRTLGGVMVAFLGAYFGDEGGQYFAILDNPSLAPTKLYANNKGILGLAPSYAL</sequence>
<proteinExistence type="predicted"/>
<dbReference type="GeneID" id="110784373"/>
<dbReference type="Proteomes" id="UP000813463">
    <property type="component" value="Chromosome 6"/>
</dbReference>
<feature type="chain" id="PRO_5045275689" evidence="1">
    <location>
        <begin position="16"/>
        <end position="344"/>
    </location>
</feature>
<evidence type="ECO:0000256" key="1">
    <source>
        <dbReference type="SAM" id="SignalP"/>
    </source>
</evidence>
<dbReference type="InterPro" id="IPR029058">
    <property type="entry name" value="AB_hydrolase_fold"/>
</dbReference>